<evidence type="ECO:0000256" key="4">
    <source>
        <dbReference type="ARBA" id="ARBA00012313"/>
    </source>
</evidence>
<dbReference type="InterPro" id="IPR033905">
    <property type="entry name" value="Secretory_peroxidase"/>
</dbReference>
<dbReference type="GO" id="GO:0006979">
    <property type="term" value="P:response to oxidative stress"/>
    <property type="evidence" value="ECO:0007669"/>
    <property type="project" value="UniProtKB-UniRule"/>
</dbReference>
<dbReference type="PANTHER" id="PTHR31517">
    <property type="match status" value="1"/>
</dbReference>
<evidence type="ECO:0000256" key="5">
    <source>
        <dbReference type="ARBA" id="ARBA00022525"/>
    </source>
</evidence>
<feature type="binding site" evidence="18">
    <location>
        <position position="124"/>
    </location>
    <ligand>
        <name>Ca(2+)</name>
        <dbReference type="ChEBI" id="CHEBI:29108"/>
        <label>1</label>
    </ligand>
</feature>
<evidence type="ECO:0000256" key="8">
    <source>
        <dbReference type="ARBA" id="ARBA00022723"/>
    </source>
</evidence>
<dbReference type="GO" id="GO:0020037">
    <property type="term" value="F:heme binding"/>
    <property type="evidence" value="ECO:0007669"/>
    <property type="project" value="UniProtKB-UniRule"/>
</dbReference>
<evidence type="ECO:0000256" key="1">
    <source>
        <dbReference type="ARBA" id="ARBA00000189"/>
    </source>
</evidence>
<dbReference type="PRINTS" id="PR00458">
    <property type="entry name" value="PEROXIDASE"/>
</dbReference>
<comment type="catalytic activity">
    <reaction evidence="1 21">
        <text>2 a phenolic donor + H2O2 = 2 a phenolic radical donor + 2 H2O</text>
        <dbReference type="Rhea" id="RHEA:56136"/>
        <dbReference type="ChEBI" id="CHEBI:15377"/>
        <dbReference type="ChEBI" id="CHEBI:16240"/>
        <dbReference type="ChEBI" id="CHEBI:139520"/>
        <dbReference type="ChEBI" id="CHEBI:139521"/>
        <dbReference type="EC" id="1.11.1.7"/>
    </reaction>
</comment>
<keyword evidence="8 18" id="KW-0479">Metal-binding</keyword>
<evidence type="ECO:0000256" key="17">
    <source>
        <dbReference type="PIRSR" id="PIRSR600823-2"/>
    </source>
</evidence>
<dbReference type="FunFam" id="1.10.420.10:FF:000013">
    <property type="entry name" value="Peroxidase"/>
    <property type="match status" value="1"/>
</dbReference>
<feature type="binding site" evidence="17">
    <location>
        <position position="213"/>
    </location>
    <ligand>
        <name>substrate</name>
    </ligand>
</feature>
<feature type="binding site" description="axial binding residue" evidence="18">
    <location>
        <position position="243"/>
    </location>
    <ligand>
        <name>heme b</name>
        <dbReference type="ChEBI" id="CHEBI:60344"/>
    </ligand>
    <ligandPart>
        <name>Fe</name>
        <dbReference type="ChEBI" id="CHEBI:18248"/>
    </ligandPart>
</feature>
<keyword evidence="14" id="KW-0325">Glycoprotein</keyword>
<comment type="function">
    <text evidence="2">Removal of H(2)O(2), oxidation of toxic reductants, biosynthesis and degradation of lignin, suberization, auxin catabolism, response to environmental stresses such as wounding, pathogen attack and oxidative stress. These functions might be dependent on each isozyme/isoform in each plant tissue.</text>
</comment>
<evidence type="ECO:0000313" key="24">
    <source>
        <dbReference type="Proteomes" id="UP001314170"/>
    </source>
</evidence>
<feature type="binding site" evidence="18">
    <location>
        <position position="122"/>
    </location>
    <ligand>
        <name>Ca(2+)</name>
        <dbReference type="ChEBI" id="CHEBI:29108"/>
        <label>1</label>
    </ligand>
</feature>
<evidence type="ECO:0000256" key="21">
    <source>
        <dbReference type="RuleBase" id="RU362060"/>
    </source>
</evidence>
<feature type="binding site" evidence="18">
    <location>
        <position position="115"/>
    </location>
    <ligand>
        <name>Ca(2+)</name>
        <dbReference type="ChEBI" id="CHEBI:29108"/>
        <label>1</label>
    </ligand>
</feature>
<dbReference type="GO" id="GO:0042744">
    <property type="term" value="P:hydrogen peroxide catabolic process"/>
    <property type="evidence" value="ECO:0007669"/>
    <property type="project" value="UniProtKB-KW"/>
</dbReference>
<evidence type="ECO:0000256" key="20">
    <source>
        <dbReference type="PIRSR" id="PIRSR600823-5"/>
    </source>
</evidence>
<keyword evidence="6 21" id="KW-0575">Peroxidase</keyword>
<keyword evidence="11 21" id="KW-0560">Oxidoreductase</keyword>
<dbReference type="PRINTS" id="PR00461">
    <property type="entry name" value="PLPEROXIDASE"/>
</dbReference>
<feature type="binding site" evidence="18">
    <location>
        <position position="139"/>
    </location>
    <ligand>
        <name>Ca(2+)</name>
        <dbReference type="ChEBI" id="CHEBI:29108"/>
        <label>1</label>
    </ligand>
</feature>
<feature type="disulfide bond" evidence="20">
    <location>
        <begin position="250"/>
        <end position="282"/>
    </location>
</feature>
<keyword evidence="9" id="KW-0732">Signal</keyword>
<protein>
    <recommendedName>
        <fullName evidence="4 21">Peroxidase</fullName>
        <ecNumber evidence="4 21">1.11.1.7</ecNumber>
    </recommendedName>
</protein>
<dbReference type="InterPro" id="IPR010255">
    <property type="entry name" value="Haem_peroxidase_sf"/>
</dbReference>
<dbReference type="AlphaFoldDB" id="A0AAV1SPE2"/>
<accession>A0AAV1SPE2</accession>
<dbReference type="CDD" id="cd00693">
    <property type="entry name" value="secretory_peroxidase"/>
    <property type="match status" value="1"/>
</dbReference>
<feature type="binding site" evidence="18">
    <location>
        <position position="325"/>
    </location>
    <ligand>
        <name>Ca(2+)</name>
        <dbReference type="ChEBI" id="CHEBI:29108"/>
        <label>2</label>
    </ligand>
</feature>
<dbReference type="PANTHER" id="PTHR31517:SF80">
    <property type="entry name" value="PEROXIDASE"/>
    <property type="match status" value="1"/>
</dbReference>
<organism evidence="23 24">
    <name type="scientific">Dovyalis caffra</name>
    <dbReference type="NCBI Taxonomy" id="77055"/>
    <lineage>
        <taxon>Eukaryota</taxon>
        <taxon>Viridiplantae</taxon>
        <taxon>Streptophyta</taxon>
        <taxon>Embryophyta</taxon>
        <taxon>Tracheophyta</taxon>
        <taxon>Spermatophyta</taxon>
        <taxon>Magnoliopsida</taxon>
        <taxon>eudicotyledons</taxon>
        <taxon>Gunneridae</taxon>
        <taxon>Pentapetalae</taxon>
        <taxon>rosids</taxon>
        <taxon>fabids</taxon>
        <taxon>Malpighiales</taxon>
        <taxon>Salicaceae</taxon>
        <taxon>Flacourtieae</taxon>
        <taxon>Dovyalis</taxon>
    </lineage>
</organism>
<evidence type="ECO:0000256" key="15">
    <source>
        <dbReference type="ARBA" id="ARBA00023324"/>
    </source>
</evidence>
<comment type="similarity">
    <text evidence="21">Belongs to the peroxidase family. Classical plant (class III) peroxidase subfamily.</text>
</comment>
<evidence type="ECO:0000256" key="9">
    <source>
        <dbReference type="ARBA" id="ARBA00022729"/>
    </source>
</evidence>
<evidence type="ECO:0000256" key="16">
    <source>
        <dbReference type="PIRSR" id="PIRSR600823-1"/>
    </source>
</evidence>
<dbReference type="GO" id="GO:0046872">
    <property type="term" value="F:metal ion binding"/>
    <property type="evidence" value="ECO:0007669"/>
    <property type="project" value="UniProtKB-UniRule"/>
</dbReference>
<reference evidence="23 24" key="1">
    <citation type="submission" date="2024-01" db="EMBL/GenBank/DDBJ databases">
        <authorList>
            <person name="Waweru B."/>
        </authorList>
    </citation>
    <scope>NUCLEOTIDE SEQUENCE [LARGE SCALE GENOMIC DNA]</scope>
</reference>
<name>A0AAV1SPE2_9ROSI</name>
<comment type="subcellular location">
    <subcellularLocation>
        <location evidence="3 21">Secreted</location>
    </subcellularLocation>
</comment>
<dbReference type="Proteomes" id="UP001314170">
    <property type="component" value="Unassembled WGS sequence"/>
</dbReference>
<dbReference type="EMBL" id="CAWUPB010001195">
    <property type="protein sequence ID" value="CAK7355461.1"/>
    <property type="molecule type" value="Genomic_DNA"/>
</dbReference>
<dbReference type="InterPro" id="IPR019794">
    <property type="entry name" value="Peroxidases_AS"/>
</dbReference>
<evidence type="ECO:0000256" key="13">
    <source>
        <dbReference type="ARBA" id="ARBA00023157"/>
    </source>
</evidence>
<dbReference type="Pfam" id="PF00141">
    <property type="entry name" value="peroxidase"/>
    <property type="match status" value="1"/>
</dbReference>
<sequence length="402" mass="45307">MATLMKRKTKTLIVIFIISVILSLKFPYEIEEEERARREKLEKEEKRFSVFLQRESATSSPGGVVSSSFELHGLEYDFYRQKCAQAESIVRSTMARIYLQQNDISFGLLRLLFHDCFIKGCDASVFLDDRNGNKNHSIERQAAPNKSLRGLDEIETIKEELDNACPGVVSCADTLALATRDAIVLAGGPFYPVFTGRRDSTESYFDEAMDEIPKPNDNITRTLFLFSRRGFDERETVNLLGAHNVGKINCDFIQNRFTNFSGTGQPDASIDPDFLNELRFACQDSNSTNDDGTVASMTSREMRNSSSAMIFQRLSASIPSGARFDNHYYQNLLRGRGLLFVDQQLMADENTARFVRGYASDDGTTFRRDFSRSMVKMSNTGVLTGTRGQVRNKCSLPSANLE</sequence>
<keyword evidence="5 21" id="KW-0964">Secreted</keyword>
<dbReference type="Gene3D" id="1.10.520.10">
    <property type="match status" value="1"/>
</dbReference>
<comment type="cofactor">
    <cofactor evidence="18 21">
        <name>heme b</name>
        <dbReference type="ChEBI" id="CHEBI:60344"/>
    </cofactor>
    <text evidence="18 21">Binds 1 heme b (iron(II)-protoporphyrin IX) group per subunit.</text>
</comment>
<keyword evidence="15 21" id="KW-0376">Hydrogen peroxide</keyword>
<gene>
    <name evidence="23" type="ORF">DCAF_LOCUS25721</name>
</gene>
<dbReference type="InterPro" id="IPR002016">
    <property type="entry name" value="Haem_peroxidase"/>
</dbReference>
<feature type="disulfide bond" evidence="20">
    <location>
        <begin position="116"/>
        <end position="121"/>
    </location>
</feature>
<proteinExistence type="inferred from homology"/>
<dbReference type="EC" id="1.11.1.7" evidence="4 21"/>
<feature type="site" description="Transition state stabilizer" evidence="19">
    <location>
        <position position="110"/>
    </location>
</feature>
<evidence type="ECO:0000256" key="19">
    <source>
        <dbReference type="PIRSR" id="PIRSR600823-4"/>
    </source>
</evidence>
<evidence type="ECO:0000256" key="7">
    <source>
        <dbReference type="ARBA" id="ARBA00022617"/>
    </source>
</evidence>
<dbReference type="InterPro" id="IPR000823">
    <property type="entry name" value="Peroxidase_pln"/>
</dbReference>
<keyword evidence="10 18" id="KW-0106">Calcium</keyword>
<evidence type="ECO:0000256" key="18">
    <source>
        <dbReference type="PIRSR" id="PIRSR600823-3"/>
    </source>
</evidence>
<keyword evidence="7 21" id="KW-0349">Heme</keyword>
<dbReference type="FunFam" id="1.10.520.10:FF:000006">
    <property type="entry name" value="Peroxidase"/>
    <property type="match status" value="1"/>
</dbReference>
<evidence type="ECO:0000256" key="3">
    <source>
        <dbReference type="ARBA" id="ARBA00004613"/>
    </source>
</evidence>
<comment type="cofactor">
    <cofactor evidence="18 21">
        <name>Ca(2+)</name>
        <dbReference type="ChEBI" id="CHEBI:29108"/>
    </cofactor>
    <text evidence="18 21">Binds 2 calcium ions per subunit.</text>
</comment>
<evidence type="ECO:0000259" key="22">
    <source>
        <dbReference type="PROSITE" id="PS50873"/>
    </source>
</evidence>
<feature type="active site" description="Proton acceptor" evidence="16">
    <location>
        <position position="114"/>
    </location>
</feature>
<keyword evidence="13 20" id="KW-1015">Disulfide bond</keyword>
<feature type="disulfide bond" evidence="20">
    <location>
        <begin position="171"/>
        <end position="394"/>
    </location>
</feature>
<evidence type="ECO:0000256" key="12">
    <source>
        <dbReference type="ARBA" id="ARBA00023004"/>
    </source>
</evidence>
<dbReference type="SUPFAM" id="SSF48113">
    <property type="entry name" value="Heme-dependent peroxidases"/>
    <property type="match status" value="1"/>
</dbReference>
<dbReference type="GO" id="GO:0140825">
    <property type="term" value="F:lactoperoxidase activity"/>
    <property type="evidence" value="ECO:0007669"/>
    <property type="project" value="UniProtKB-EC"/>
</dbReference>
<keyword evidence="24" id="KW-1185">Reference proteome</keyword>
<evidence type="ECO:0000313" key="23">
    <source>
        <dbReference type="EMBL" id="CAK7355461.1"/>
    </source>
</evidence>
<evidence type="ECO:0000256" key="6">
    <source>
        <dbReference type="ARBA" id="ARBA00022559"/>
    </source>
</evidence>
<feature type="disulfide bond" evidence="20">
    <location>
        <begin position="83"/>
        <end position="165"/>
    </location>
</feature>
<evidence type="ECO:0000256" key="2">
    <source>
        <dbReference type="ARBA" id="ARBA00002322"/>
    </source>
</evidence>
<feature type="domain" description="Plant heme peroxidase family profile" evidence="22">
    <location>
        <begin position="73"/>
        <end position="398"/>
    </location>
</feature>
<evidence type="ECO:0000256" key="10">
    <source>
        <dbReference type="ARBA" id="ARBA00022837"/>
    </source>
</evidence>
<dbReference type="Gene3D" id="1.10.420.10">
    <property type="entry name" value="Peroxidase, domain 2"/>
    <property type="match status" value="1"/>
</dbReference>
<keyword evidence="12 18" id="KW-0408">Iron</keyword>
<dbReference type="PROSITE" id="PS50873">
    <property type="entry name" value="PEROXIDASE_4"/>
    <property type="match status" value="1"/>
</dbReference>
<evidence type="ECO:0000256" key="14">
    <source>
        <dbReference type="ARBA" id="ARBA00023180"/>
    </source>
</evidence>
<feature type="binding site" evidence="18">
    <location>
        <position position="120"/>
    </location>
    <ligand>
        <name>Ca(2+)</name>
        <dbReference type="ChEBI" id="CHEBI:29108"/>
        <label>1</label>
    </ligand>
</feature>
<comment type="caution">
    <text evidence="23">The sequence shown here is derived from an EMBL/GenBank/DDBJ whole genome shotgun (WGS) entry which is preliminary data.</text>
</comment>
<dbReference type="GO" id="GO:0005576">
    <property type="term" value="C:extracellular region"/>
    <property type="evidence" value="ECO:0007669"/>
    <property type="project" value="UniProtKB-SubCell"/>
</dbReference>
<evidence type="ECO:0000256" key="11">
    <source>
        <dbReference type="ARBA" id="ARBA00023002"/>
    </source>
</evidence>
<dbReference type="PROSITE" id="PS00436">
    <property type="entry name" value="PEROXIDASE_2"/>
    <property type="match status" value="1"/>
</dbReference>